<dbReference type="PROSITE" id="PS51489">
    <property type="entry name" value="BUB1_N"/>
    <property type="match status" value="1"/>
</dbReference>
<dbReference type="Pfam" id="PF08311">
    <property type="entry name" value="Mad3_BUB1_I"/>
    <property type="match status" value="1"/>
</dbReference>
<dbReference type="STRING" id="1314790.A0A1Y1XW44"/>
<dbReference type="SMART" id="SM00777">
    <property type="entry name" value="Mad3_BUB1_I"/>
    <property type="match status" value="1"/>
</dbReference>
<dbReference type="GO" id="GO:0051754">
    <property type="term" value="P:meiotic sister chromatid cohesion, centromeric"/>
    <property type="evidence" value="ECO:0007669"/>
    <property type="project" value="TreeGrafter"/>
</dbReference>
<dbReference type="GO" id="GO:0004672">
    <property type="term" value="F:protein kinase activity"/>
    <property type="evidence" value="ECO:0007669"/>
    <property type="project" value="TreeGrafter"/>
</dbReference>
<reference evidence="3 5" key="1">
    <citation type="submission" date="2016-07" db="EMBL/GenBank/DDBJ databases">
        <title>Pervasive Adenine N6-methylation of Active Genes in Fungi.</title>
        <authorList>
            <consortium name="DOE Joint Genome Institute"/>
            <person name="Mondo S.J."/>
            <person name="Dannebaum R.O."/>
            <person name="Kuo R.C."/>
            <person name="Labutti K."/>
            <person name="Haridas S."/>
            <person name="Kuo A."/>
            <person name="Salamov A."/>
            <person name="Ahrendt S.R."/>
            <person name="Lipzen A."/>
            <person name="Sullivan W."/>
            <person name="Andreopoulos W.B."/>
            <person name="Clum A."/>
            <person name="Lindquist E."/>
            <person name="Daum C."/>
            <person name="Ramamoorthy G.K."/>
            <person name="Gryganskyi A."/>
            <person name="Culley D."/>
            <person name="Magnuson J.K."/>
            <person name="James T.Y."/>
            <person name="O'Malley M.A."/>
            <person name="Stajich J.E."/>
            <person name="Spatafora J.W."/>
            <person name="Visel A."/>
            <person name="Grigoriev I.V."/>
        </authorList>
    </citation>
    <scope>NUCLEOTIDE SEQUENCE [LARGE SCALE GENOMIC DNA]</scope>
    <source>
        <strain evidence="3 5">CBS 931.73</strain>
    </source>
</reference>
<dbReference type="OrthoDB" id="248495at2759"/>
<feature type="region of interest" description="Disordered" evidence="1">
    <location>
        <begin position="463"/>
        <end position="562"/>
    </location>
</feature>
<feature type="compositionally biased region" description="Basic and acidic residues" evidence="1">
    <location>
        <begin position="395"/>
        <end position="412"/>
    </location>
</feature>
<organism evidence="3 5">
    <name type="scientific">Basidiobolus meristosporus CBS 931.73</name>
    <dbReference type="NCBI Taxonomy" id="1314790"/>
    <lineage>
        <taxon>Eukaryota</taxon>
        <taxon>Fungi</taxon>
        <taxon>Fungi incertae sedis</taxon>
        <taxon>Zoopagomycota</taxon>
        <taxon>Entomophthoromycotina</taxon>
        <taxon>Basidiobolomycetes</taxon>
        <taxon>Basidiobolales</taxon>
        <taxon>Basidiobolaceae</taxon>
        <taxon>Basidiobolus</taxon>
    </lineage>
</organism>
<comment type="caution">
    <text evidence="3">The sequence shown here is derived from an EMBL/GenBank/DDBJ whole genome shotgun (WGS) entry which is preliminary data.</text>
</comment>
<dbReference type="AlphaFoldDB" id="A0A1Y1XW44"/>
<dbReference type="Gene3D" id="1.25.40.430">
    <property type="match status" value="1"/>
</dbReference>
<protein>
    <recommendedName>
        <fullName evidence="2">BUB1 N-terminal domain-containing protein</fullName>
    </recommendedName>
</protein>
<name>A0A1Y1XW44_9FUNG</name>
<dbReference type="InterPro" id="IPR013212">
    <property type="entry name" value="Mad3/Bub1_I"/>
</dbReference>
<dbReference type="GO" id="GO:0032991">
    <property type="term" value="C:protein-containing complex"/>
    <property type="evidence" value="ECO:0007669"/>
    <property type="project" value="UniProtKB-ARBA"/>
</dbReference>
<feature type="compositionally biased region" description="Basic and acidic residues" evidence="1">
    <location>
        <begin position="299"/>
        <end position="308"/>
    </location>
</feature>
<feature type="domain" description="BUB1 N-terminal" evidence="2">
    <location>
        <begin position="17"/>
        <end position="171"/>
    </location>
</feature>
<dbReference type="GO" id="GO:0005634">
    <property type="term" value="C:nucleus"/>
    <property type="evidence" value="ECO:0007669"/>
    <property type="project" value="TreeGrafter"/>
</dbReference>
<dbReference type="PANTHER" id="PTHR14030:SF4">
    <property type="entry name" value="BUB1 KINASE, ISOFORM A-RELATED"/>
    <property type="match status" value="1"/>
</dbReference>
<feature type="compositionally biased region" description="Polar residues" evidence="1">
    <location>
        <begin position="496"/>
        <end position="510"/>
    </location>
</feature>
<dbReference type="PANTHER" id="PTHR14030">
    <property type="entry name" value="MITOTIC CHECKPOINT SERINE/THREONINE-PROTEIN KINASE BUB1"/>
    <property type="match status" value="1"/>
</dbReference>
<feature type="compositionally biased region" description="Low complexity" evidence="1">
    <location>
        <begin position="194"/>
        <end position="203"/>
    </location>
</feature>
<feature type="region of interest" description="Disordered" evidence="1">
    <location>
        <begin position="366"/>
        <end position="412"/>
    </location>
</feature>
<proteinExistence type="predicted"/>
<gene>
    <name evidence="3" type="ORF">K493DRAFT_318293</name>
    <name evidence="4" type="ORF">K493DRAFT_336328</name>
</gene>
<feature type="compositionally biased region" description="Polar residues" evidence="1">
    <location>
        <begin position="366"/>
        <end position="375"/>
    </location>
</feature>
<dbReference type="InterPro" id="IPR015661">
    <property type="entry name" value="Bub1/Mad3"/>
</dbReference>
<evidence type="ECO:0000313" key="5">
    <source>
        <dbReference type="Proteomes" id="UP000193498"/>
    </source>
</evidence>
<dbReference type="GO" id="GO:0007094">
    <property type="term" value="P:mitotic spindle assembly checkpoint signaling"/>
    <property type="evidence" value="ECO:0007669"/>
    <property type="project" value="InterPro"/>
</dbReference>
<feature type="compositionally biased region" description="Polar residues" evidence="1">
    <location>
        <begin position="309"/>
        <end position="320"/>
    </location>
</feature>
<feature type="compositionally biased region" description="Basic and acidic residues" evidence="1">
    <location>
        <begin position="553"/>
        <end position="562"/>
    </location>
</feature>
<feature type="region of interest" description="Disordered" evidence="1">
    <location>
        <begin position="194"/>
        <end position="241"/>
    </location>
</feature>
<evidence type="ECO:0000259" key="2">
    <source>
        <dbReference type="PROSITE" id="PS51489"/>
    </source>
</evidence>
<sequence length="562" mass="64861">MENESNFQEYYTLFQKELSEIEELDDPIEVYLRYIGWLFENYEKQQLRKILLPILEQATEHFKEDLRYTNDPRYFNLWFLYSKHIADPETVFSQLLRMQVSTGLAAFYEEYATLLTKKERVEDAGVVFEQGILRKAMPFARLERRFKEFQRTTGYQSTQKSKREEKLAADLDLFYSQNEELCFEEMRAKLSKYKSSTSTAKSSRPSERFLNSKSAEAAGQKIQPEKAFNESSTKKKSVPSPTINTKAALADILEIFNQPLKCEQFDSDDDAYDDDEYSPIQLATEKKSEVSNYAQNRPLYDENRHPSYSDENNNKGNPSSRVPFAPKVHADEKPAAQPKKSFSVFQDSYEMPLGDSLQQNLNHSYSEKPVSNSKQFDLFRSRKSLPNLQGNRTPLRGEDSPTEACRDTPHGSADRFTYSQQENEQIAKLPEKAFMVYQDENSNPGSKKVGRAFDVFCDDNYTEPNPKGEAKPFSMLNNPRPKPAQEHSLFSVHKPSLSSQQKTPQHPGRSSSDEFEGFDSRDQRRQFYINNPPGSSLLNKFANFLSDGSDGENESRESIYRQ</sequence>
<feature type="region of interest" description="Disordered" evidence="1">
    <location>
        <begin position="281"/>
        <end position="325"/>
    </location>
</feature>
<accession>A0A1Y1XW44</accession>
<dbReference type="InParanoid" id="A0A1Y1XW44"/>
<dbReference type="EMBL" id="MCFE01000122">
    <property type="protein sequence ID" value="ORX97994.1"/>
    <property type="molecule type" value="Genomic_DNA"/>
</dbReference>
<evidence type="ECO:0000313" key="3">
    <source>
        <dbReference type="EMBL" id="ORX89967.1"/>
    </source>
</evidence>
<keyword evidence="5" id="KW-1185">Reference proteome</keyword>
<dbReference type="Proteomes" id="UP000193498">
    <property type="component" value="Unassembled WGS sequence"/>
</dbReference>
<dbReference type="EMBL" id="MCFE01000409">
    <property type="protein sequence ID" value="ORX89967.1"/>
    <property type="molecule type" value="Genomic_DNA"/>
</dbReference>
<evidence type="ECO:0000256" key="1">
    <source>
        <dbReference type="SAM" id="MobiDB-lite"/>
    </source>
</evidence>
<evidence type="ECO:0000313" key="4">
    <source>
        <dbReference type="EMBL" id="ORX97994.1"/>
    </source>
</evidence>
<feature type="compositionally biased region" description="Polar residues" evidence="1">
    <location>
        <begin position="528"/>
        <end position="538"/>
    </location>
</feature>